<evidence type="ECO:0000256" key="2">
    <source>
        <dbReference type="ARBA" id="ARBA00022643"/>
    </source>
</evidence>
<keyword evidence="7" id="KW-1185">Reference proteome</keyword>
<dbReference type="GO" id="GO:0008726">
    <property type="term" value="F:alkanesulfonate monooxygenase activity"/>
    <property type="evidence" value="ECO:0007669"/>
    <property type="project" value="TreeGrafter"/>
</dbReference>
<name>A0A1I5HV41_PSUAM</name>
<dbReference type="Gene3D" id="3.20.20.30">
    <property type="entry name" value="Luciferase-like domain"/>
    <property type="match status" value="1"/>
</dbReference>
<gene>
    <name evidence="6" type="ORF">SAMN05216207_107510</name>
</gene>
<dbReference type="AlphaFoldDB" id="A0A1I5HV41"/>
<dbReference type="Proteomes" id="UP000199614">
    <property type="component" value="Unassembled WGS sequence"/>
</dbReference>
<evidence type="ECO:0000256" key="4">
    <source>
        <dbReference type="ARBA" id="ARBA00023033"/>
    </source>
</evidence>
<keyword evidence="2" id="KW-0288">FMN</keyword>
<organism evidence="6 7">
    <name type="scientific">Pseudonocardia ammonioxydans</name>
    <dbReference type="NCBI Taxonomy" id="260086"/>
    <lineage>
        <taxon>Bacteria</taxon>
        <taxon>Bacillati</taxon>
        <taxon>Actinomycetota</taxon>
        <taxon>Actinomycetes</taxon>
        <taxon>Pseudonocardiales</taxon>
        <taxon>Pseudonocardiaceae</taxon>
        <taxon>Pseudonocardia</taxon>
    </lineage>
</organism>
<accession>A0A1I5HV41</accession>
<dbReference type="InterPro" id="IPR050172">
    <property type="entry name" value="SsuD_RutA_monooxygenase"/>
</dbReference>
<protein>
    <submittedName>
        <fullName evidence="6">Flavin-dependent oxidoreductase, luciferase family (Includes alkanesulfonate monooxygenase SsuD and methylene tetrahydromethanopterin reductase)</fullName>
    </submittedName>
</protein>
<dbReference type="Pfam" id="PF00296">
    <property type="entry name" value="Bac_luciferase"/>
    <property type="match status" value="1"/>
</dbReference>
<proteinExistence type="predicted"/>
<dbReference type="PANTHER" id="PTHR42847:SF4">
    <property type="entry name" value="ALKANESULFONATE MONOOXYGENASE-RELATED"/>
    <property type="match status" value="1"/>
</dbReference>
<evidence type="ECO:0000256" key="1">
    <source>
        <dbReference type="ARBA" id="ARBA00022630"/>
    </source>
</evidence>
<evidence type="ECO:0000256" key="3">
    <source>
        <dbReference type="ARBA" id="ARBA00023002"/>
    </source>
</evidence>
<evidence type="ECO:0000259" key="5">
    <source>
        <dbReference type="Pfam" id="PF00296"/>
    </source>
</evidence>
<feature type="domain" description="Luciferase-like" evidence="5">
    <location>
        <begin position="20"/>
        <end position="232"/>
    </location>
</feature>
<dbReference type="InterPro" id="IPR011251">
    <property type="entry name" value="Luciferase-like_dom"/>
</dbReference>
<dbReference type="GO" id="GO:0046306">
    <property type="term" value="P:alkanesulfonate catabolic process"/>
    <property type="evidence" value="ECO:0007669"/>
    <property type="project" value="TreeGrafter"/>
</dbReference>
<dbReference type="STRING" id="260086.SAMN05216207_107510"/>
<reference evidence="6 7" key="1">
    <citation type="submission" date="2016-10" db="EMBL/GenBank/DDBJ databases">
        <authorList>
            <person name="de Groot N.N."/>
        </authorList>
    </citation>
    <scope>NUCLEOTIDE SEQUENCE [LARGE SCALE GENOMIC DNA]</scope>
    <source>
        <strain evidence="6 7">CGMCC 4.1877</strain>
    </source>
</reference>
<keyword evidence="4 6" id="KW-0503">Monooxygenase</keyword>
<keyword evidence="3" id="KW-0560">Oxidoreductase</keyword>
<dbReference type="PANTHER" id="PTHR42847">
    <property type="entry name" value="ALKANESULFONATE MONOOXYGENASE"/>
    <property type="match status" value="1"/>
</dbReference>
<keyword evidence="1" id="KW-0285">Flavoprotein</keyword>
<dbReference type="InterPro" id="IPR036661">
    <property type="entry name" value="Luciferase-like_sf"/>
</dbReference>
<dbReference type="EMBL" id="FOUY01000075">
    <property type="protein sequence ID" value="SFO51671.1"/>
    <property type="molecule type" value="Genomic_DNA"/>
</dbReference>
<evidence type="ECO:0000313" key="6">
    <source>
        <dbReference type="EMBL" id="SFO51671.1"/>
    </source>
</evidence>
<sequence>MVTPQIGVMLPISDPVGRGTADIAAAARHLETVGVDAVWAGDHLAFHTPIVESSIVLATAAAVTTRVRLGFGVLLLALRPPAWAAKQISSLQAVSGDRVVLGIGVGGENPAEWAAAGVPLHRRGARTDAVLSVLPELLSGAPVQIPDGERVPALLPCGGMPPLWVGGRSDDAVRRAARFGDGWLGMWADEGRLARTAERLGRLAEEAGRARPRTGLVVFVHIGDEHESRAEAESFVSGQYRIPYEKVERYAATGSVDEVAERLAGLAAAGVDEFLLFPAAVDHRRQYDLIGEVMHRLRPGGPPTPD</sequence>
<evidence type="ECO:0000313" key="7">
    <source>
        <dbReference type="Proteomes" id="UP000199614"/>
    </source>
</evidence>
<dbReference type="RefSeq" id="WP_218163033.1">
    <property type="nucleotide sequence ID" value="NZ_FOUY01000075.1"/>
</dbReference>
<dbReference type="SUPFAM" id="SSF51679">
    <property type="entry name" value="Bacterial luciferase-like"/>
    <property type="match status" value="1"/>
</dbReference>